<feature type="compositionally biased region" description="Polar residues" evidence="1">
    <location>
        <begin position="25"/>
        <end position="39"/>
    </location>
</feature>
<feature type="compositionally biased region" description="Acidic residues" evidence="1">
    <location>
        <begin position="1"/>
        <end position="11"/>
    </location>
</feature>
<dbReference type="EMBL" id="AVOT02000363">
    <property type="protein sequence ID" value="MBW0462500.1"/>
    <property type="molecule type" value="Genomic_DNA"/>
</dbReference>
<keyword evidence="3" id="KW-1185">Reference proteome</keyword>
<gene>
    <name evidence="2" type="ORF">O181_002215</name>
</gene>
<dbReference type="Proteomes" id="UP000765509">
    <property type="component" value="Unassembled WGS sequence"/>
</dbReference>
<reference evidence="2" key="1">
    <citation type="submission" date="2021-03" db="EMBL/GenBank/DDBJ databases">
        <title>Draft genome sequence of rust myrtle Austropuccinia psidii MF-1, a brazilian biotype.</title>
        <authorList>
            <person name="Quecine M.C."/>
            <person name="Pachon D.M.R."/>
            <person name="Bonatelli M.L."/>
            <person name="Correr F.H."/>
            <person name="Franceschini L.M."/>
            <person name="Leite T.F."/>
            <person name="Margarido G.R.A."/>
            <person name="Almeida C.A."/>
            <person name="Ferrarezi J.A."/>
            <person name="Labate C.A."/>
        </authorList>
    </citation>
    <scope>NUCLEOTIDE SEQUENCE</scope>
    <source>
        <strain evidence="2">MF-1</strain>
    </source>
</reference>
<organism evidence="2 3">
    <name type="scientific">Austropuccinia psidii MF-1</name>
    <dbReference type="NCBI Taxonomy" id="1389203"/>
    <lineage>
        <taxon>Eukaryota</taxon>
        <taxon>Fungi</taxon>
        <taxon>Dikarya</taxon>
        <taxon>Basidiomycota</taxon>
        <taxon>Pucciniomycotina</taxon>
        <taxon>Pucciniomycetes</taxon>
        <taxon>Pucciniales</taxon>
        <taxon>Sphaerophragmiaceae</taxon>
        <taxon>Austropuccinia</taxon>
    </lineage>
</organism>
<sequence>MSNTLDDEESEIPIQPIDHELPIESTASEENTTNQTSLPNYKGYIWTNKTIKKLKEIIGEVRNPRNILDTSRQTKHFDNFSELTLLDPKNYKQAINSSESKNWEEAISQEPQNMAKNSVWLPCNESSN</sequence>
<evidence type="ECO:0000256" key="1">
    <source>
        <dbReference type="SAM" id="MobiDB-lite"/>
    </source>
</evidence>
<comment type="caution">
    <text evidence="2">The sequence shown here is derived from an EMBL/GenBank/DDBJ whole genome shotgun (WGS) entry which is preliminary data.</text>
</comment>
<evidence type="ECO:0000313" key="3">
    <source>
        <dbReference type="Proteomes" id="UP000765509"/>
    </source>
</evidence>
<proteinExistence type="predicted"/>
<accession>A0A9Q3BC06</accession>
<dbReference type="AlphaFoldDB" id="A0A9Q3BC06"/>
<evidence type="ECO:0000313" key="2">
    <source>
        <dbReference type="EMBL" id="MBW0462500.1"/>
    </source>
</evidence>
<protein>
    <submittedName>
        <fullName evidence="2">Uncharacterized protein</fullName>
    </submittedName>
</protein>
<name>A0A9Q3BC06_9BASI</name>
<feature type="region of interest" description="Disordered" evidence="1">
    <location>
        <begin position="1"/>
        <end position="40"/>
    </location>
</feature>